<evidence type="ECO:0000256" key="8">
    <source>
        <dbReference type="HAMAP-Rule" id="MF_00362"/>
    </source>
</evidence>
<dbReference type="InterPro" id="IPR001790">
    <property type="entry name" value="Ribosomal_uL10"/>
</dbReference>
<gene>
    <name evidence="8" type="primary">rplJ</name>
    <name evidence="9" type="ORF">BTU61_09600</name>
    <name evidence="10" type="ORF">J4854_06060</name>
</gene>
<dbReference type="Proteomes" id="UP001138780">
    <property type="component" value="Unassembled WGS sequence"/>
</dbReference>
<dbReference type="EMBL" id="CP072329">
    <property type="protein sequence ID" value="QUB38118.1"/>
    <property type="molecule type" value="Genomic_DNA"/>
</dbReference>
<comment type="function">
    <text evidence="8">Forms part of the ribosomal stalk, playing a central role in the interaction of the ribosome with GTP-bound translation factors.</text>
</comment>
<keyword evidence="3 8" id="KW-0694">RNA-binding</keyword>
<dbReference type="InterPro" id="IPR043141">
    <property type="entry name" value="Ribosomal_uL10-like_sf"/>
</dbReference>
<reference evidence="10 11" key="2">
    <citation type="submission" date="2021-03" db="EMBL/GenBank/DDBJ databases">
        <title>Human Oral Microbial Genomes.</title>
        <authorList>
            <person name="Johnston C.D."/>
            <person name="Chen T."/>
            <person name="Dewhirst F.E."/>
        </authorList>
    </citation>
    <scope>NUCLEOTIDE SEQUENCE [LARGE SCALE GENOMIC DNA]</scope>
    <source>
        <strain evidence="10 11">CCUG 66490</strain>
    </source>
</reference>
<dbReference type="GO" id="GO:0006412">
    <property type="term" value="P:translation"/>
    <property type="evidence" value="ECO:0007669"/>
    <property type="project" value="UniProtKB-UniRule"/>
</dbReference>
<name>A0A9X0WRQ6_9STRE</name>
<evidence type="ECO:0000313" key="12">
    <source>
        <dbReference type="Proteomes" id="UP001138780"/>
    </source>
</evidence>
<dbReference type="AlphaFoldDB" id="A0A9X0WRQ6"/>
<dbReference type="NCBIfam" id="NF000955">
    <property type="entry name" value="PRK00099.1-1"/>
    <property type="match status" value="1"/>
</dbReference>
<dbReference type="SUPFAM" id="SSF160369">
    <property type="entry name" value="Ribosomal protein L10-like"/>
    <property type="match status" value="1"/>
</dbReference>
<keyword evidence="4 8" id="KW-0689">Ribosomal protein</keyword>
<keyword evidence="2 8" id="KW-0699">rRNA-binding</keyword>
<dbReference type="PANTHER" id="PTHR11560">
    <property type="entry name" value="39S RIBOSOMAL PROTEIN L10, MITOCHONDRIAL"/>
    <property type="match status" value="1"/>
</dbReference>
<evidence type="ECO:0000256" key="6">
    <source>
        <dbReference type="ARBA" id="ARBA00026025"/>
    </source>
</evidence>
<evidence type="ECO:0000256" key="5">
    <source>
        <dbReference type="ARBA" id="ARBA00023274"/>
    </source>
</evidence>
<proteinExistence type="inferred from homology"/>
<keyword evidence="5 8" id="KW-0687">Ribonucleoprotein</keyword>
<evidence type="ECO:0000256" key="4">
    <source>
        <dbReference type="ARBA" id="ARBA00022980"/>
    </source>
</evidence>
<dbReference type="CDD" id="cd05797">
    <property type="entry name" value="Ribosomal_L10"/>
    <property type="match status" value="1"/>
</dbReference>
<sequence length="167" mass="17605">MSSEAIIAKKAELVDVVAEKMKAAVSIVVVDSRGLTVEQDTVLRRNLRESEVEFKVIKNSILRRAAEKAGLEELASSFVGPSAVAFSHEDVVAPAKILNDFAKDADALEIKGGAIEGAVASKEEIIALASLPSREGLLSMLLSVLQAPVRNVALAVKAVADNKEDAA</sequence>
<dbReference type="GO" id="GO:0003735">
    <property type="term" value="F:structural constituent of ribosome"/>
    <property type="evidence" value="ECO:0007669"/>
    <property type="project" value="InterPro"/>
</dbReference>
<dbReference type="EMBL" id="MRXX01000015">
    <property type="protein sequence ID" value="MBK4780441.1"/>
    <property type="molecule type" value="Genomic_DNA"/>
</dbReference>
<evidence type="ECO:0000313" key="11">
    <source>
        <dbReference type="Proteomes" id="UP000676511"/>
    </source>
</evidence>
<comment type="similarity">
    <text evidence="1 8">Belongs to the universal ribosomal protein uL10 family.</text>
</comment>
<protein>
    <recommendedName>
        <fullName evidence="7 8">Large ribosomal subunit protein uL10</fullName>
    </recommendedName>
</protein>
<dbReference type="Pfam" id="PF00466">
    <property type="entry name" value="Ribosomal_L10"/>
    <property type="match status" value="1"/>
</dbReference>
<reference evidence="9" key="1">
    <citation type="submission" date="2016-12" db="EMBL/GenBank/DDBJ databases">
        <title>Draft genome of Streptococcus lactarius CCUG 66490T type strain.</title>
        <authorList>
            <person name="Salva-Serra F."/>
            <person name="Engstrom-Jakobsson H."/>
            <person name="Thorell K."/>
            <person name="Gomila M."/>
            <person name="Gonzales-Siles L."/>
            <person name="Busquets A."/>
            <person name="Jaen-Luchoro D."/>
            <person name="Karlsson R."/>
            <person name="Kristiansson E."/>
            <person name="Moore E."/>
        </authorList>
    </citation>
    <scope>NUCLEOTIDE SEQUENCE</scope>
    <source>
        <strain evidence="9">CCUG 66490</strain>
    </source>
</reference>
<dbReference type="FunFam" id="3.30.70.1730:FF:000001">
    <property type="entry name" value="50S ribosomal protein L10"/>
    <property type="match status" value="1"/>
</dbReference>
<evidence type="ECO:0000256" key="1">
    <source>
        <dbReference type="ARBA" id="ARBA00008889"/>
    </source>
</evidence>
<comment type="subunit">
    <text evidence="6 8">Part of the ribosomal stalk of the 50S ribosomal subunit. The N-terminus interacts with L11 and the large rRNA to form the base of the stalk. The C-terminus forms an elongated spine to which L12 dimers bind in a sequential fashion forming a multimeric L10(L12)X complex.</text>
</comment>
<dbReference type="RefSeq" id="WP_187539890.1">
    <property type="nucleotide sequence ID" value="NZ_CP072329.1"/>
</dbReference>
<evidence type="ECO:0000313" key="9">
    <source>
        <dbReference type="EMBL" id="MBK4780441.1"/>
    </source>
</evidence>
<organism evidence="9 12">
    <name type="scientific">Streptococcus lactarius</name>
    <dbReference type="NCBI Taxonomy" id="684066"/>
    <lineage>
        <taxon>Bacteria</taxon>
        <taxon>Bacillati</taxon>
        <taxon>Bacillota</taxon>
        <taxon>Bacilli</taxon>
        <taxon>Lactobacillales</taxon>
        <taxon>Streptococcaceae</taxon>
        <taxon>Streptococcus</taxon>
    </lineage>
</organism>
<evidence type="ECO:0000256" key="2">
    <source>
        <dbReference type="ARBA" id="ARBA00022730"/>
    </source>
</evidence>
<dbReference type="InterPro" id="IPR047865">
    <property type="entry name" value="Ribosomal_uL10_bac_type"/>
</dbReference>
<dbReference type="HAMAP" id="MF_00362">
    <property type="entry name" value="Ribosomal_uL10"/>
    <property type="match status" value="1"/>
</dbReference>
<dbReference type="Proteomes" id="UP000676511">
    <property type="component" value="Chromosome"/>
</dbReference>
<dbReference type="GO" id="GO:0070180">
    <property type="term" value="F:large ribosomal subunit rRNA binding"/>
    <property type="evidence" value="ECO:0007669"/>
    <property type="project" value="UniProtKB-UniRule"/>
</dbReference>
<evidence type="ECO:0000256" key="7">
    <source>
        <dbReference type="ARBA" id="ARBA00035202"/>
    </source>
</evidence>
<dbReference type="PROSITE" id="PS01109">
    <property type="entry name" value="RIBOSOMAL_L10"/>
    <property type="match status" value="1"/>
</dbReference>
<keyword evidence="11" id="KW-1185">Reference proteome</keyword>
<accession>A0A9X0WRQ6</accession>
<dbReference type="InterPro" id="IPR022973">
    <property type="entry name" value="Ribosomal_uL10_bac"/>
</dbReference>
<dbReference type="InterPro" id="IPR002363">
    <property type="entry name" value="Ribosomal_uL10_CS_bac"/>
</dbReference>
<dbReference type="Gene3D" id="3.30.70.1730">
    <property type="match status" value="1"/>
</dbReference>
<dbReference type="GO" id="GO:0015934">
    <property type="term" value="C:large ribosomal subunit"/>
    <property type="evidence" value="ECO:0007669"/>
    <property type="project" value="InterPro"/>
</dbReference>
<evidence type="ECO:0000256" key="3">
    <source>
        <dbReference type="ARBA" id="ARBA00022884"/>
    </source>
</evidence>
<evidence type="ECO:0000313" key="10">
    <source>
        <dbReference type="EMBL" id="QUB38118.1"/>
    </source>
</evidence>